<evidence type="ECO:0000256" key="4">
    <source>
        <dbReference type="ARBA" id="ARBA00022651"/>
    </source>
</evidence>
<reference evidence="11 12" key="1">
    <citation type="submission" date="2023-11" db="EMBL/GenBank/DDBJ databases">
        <title>Draft genome sequence and annotation of the polyextremotolerant black yeast-like fungus Aureobasidium pullulans NRRL 62042.</title>
        <authorList>
            <person name="Dielentheis-Frenken M.R.E."/>
            <person name="Wibberg D."/>
            <person name="Blank L.M."/>
            <person name="Tiso T."/>
        </authorList>
    </citation>
    <scope>NUCLEOTIDE SEQUENCE [LARGE SCALE GENOMIC DNA]</scope>
    <source>
        <strain evidence="11 12">NRRL 62042</strain>
    </source>
</reference>
<evidence type="ECO:0000256" key="3">
    <source>
        <dbReference type="ARBA" id="ARBA00022525"/>
    </source>
</evidence>
<evidence type="ECO:0000256" key="5">
    <source>
        <dbReference type="ARBA" id="ARBA00022729"/>
    </source>
</evidence>
<protein>
    <recommendedName>
        <fullName evidence="2">feruloyl esterase</fullName>
        <ecNumber evidence="2">3.1.1.73</ecNumber>
    </recommendedName>
</protein>
<name>A0ABR0TLI5_AURPU</name>
<keyword evidence="3" id="KW-0964">Secreted</keyword>
<comment type="caution">
    <text evidence="11">The sequence shown here is derived from an EMBL/GenBank/DDBJ whole genome shotgun (WGS) entry which is preliminary data.</text>
</comment>
<keyword evidence="4" id="KW-0858">Xylan degradation</keyword>
<dbReference type="InterPro" id="IPR043595">
    <property type="entry name" value="FaeB/C/D"/>
</dbReference>
<evidence type="ECO:0000256" key="1">
    <source>
        <dbReference type="ARBA" id="ARBA00004613"/>
    </source>
</evidence>
<comment type="subcellular location">
    <subcellularLocation>
        <location evidence="1">Secreted</location>
    </subcellularLocation>
</comment>
<organism evidence="11 12">
    <name type="scientific">Aureobasidium pullulans</name>
    <name type="common">Black yeast</name>
    <name type="synonym">Pullularia pullulans</name>
    <dbReference type="NCBI Taxonomy" id="5580"/>
    <lineage>
        <taxon>Eukaryota</taxon>
        <taxon>Fungi</taxon>
        <taxon>Dikarya</taxon>
        <taxon>Ascomycota</taxon>
        <taxon>Pezizomycotina</taxon>
        <taxon>Dothideomycetes</taxon>
        <taxon>Dothideomycetidae</taxon>
        <taxon>Dothideales</taxon>
        <taxon>Saccotheciaceae</taxon>
        <taxon>Aureobasidium</taxon>
    </lineage>
</organism>
<evidence type="ECO:0000256" key="9">
    <source>
        <dbReference type="ARBA" id="ARBA00034075"/>
    </source>
</evidence>
<dbReference type="EMBL" id="JASGXD010000006">
    <property type="protein sequence ID" value="KAK6005017.1"/>
    <property type="molecule type" value="Genomic_DNA"/>
</dbReference>
<dbReference type="SUPFAM" id="SSF53474">
    <property type="entry name" value="alpha/beta-Hydrolases"/>
    <property type="match status" value="1"/>
</dbReference>
<dbReference type="PANTHER" id="PTHR38050:SF2">
    <property type="entry name" value="FERULOYL ESTERASE C-RELATED"/>
    <property type="match status" value="1"/>
</dbReference>
<dbReference type="InterPro" id="IPR029058">
    <property type="entry name" value="AB_hydrolase_fold"/>
</dbReference>
<keyword evidence="5 10" id="KW-0732">Signal</keyword>
<evidence type="ECO:0000256" key="6">
    <source>
        <dbReference type="ARBA" id="ARBA00022801"/>
    </source>
</evidence>
<evidence type="ECO:0000313" key="12">
    <source>
        <dbReference type="Proteomes" id="UP001341245"/>
    </source>
</evidence>
<keyword evidence="6" id="KW-0378">Hydrolase</keyword>
<proteinExistence type="predicted"/>
<evidence type="ECO:0000256" key="7">
    <source>
        <dbReference type="ARBA" id="ARBA00023277"/>
    </source>
</evidence>
<keyword evidence="8" id="KW-0624">Polysaccharide degradation</keyword>
<dbReference type="InterPro" id="IPR010126">
    <property type="entry name" value="Esterase_phb"/>
</dbReference>
<keyword evidence="7" id="KW-0119">Carbohydrate metabolism</keyword>
<dbReference type="EC" id="3.1.1.73" evidence="2"/>
<dbReference type="Gene3D" id="3.40.50.1820">
    <property type="entry name" value="alpha/beta hydrolase"/>
    <property type="match status" value="1"/>
</dbReference>
<feature type="signal peptide" evidence="10">
    <location>
        <begin position="1"/>
        <end position="19"/>
    </location>
</feature>
<evidence type="ECO:0000313" key="11">
    <source>
        <dbReference type="EMBL" id="KAK6005017.1"/>
    </source>
</evidence>
<comment type="catalytic activity">
    <reaction evidence="9">
        <text>feruloyl-polysaccharide + H2O = ferulate + polysaccharide.</text>
        <dbReference type="EC" id="3.1.1.73"/>
    </reaction>
</comment>
<dbReference type="Proteomes" id="UP001341245">
    <property type="component" value="Unassembled WGS sequence"/>
</dbReference>
<sequence length="794" mass="82836">MVSLRVITLFLSLVSFALAQSTNGLCSGTANTTFYQDSCGQQYIVYCSADSSPGAYATLNNVPDFATCMSYCSAAGSSVCSTVTYVGTTCYLKQGFSTIIRPSSGNTATIYYAPPAYPAPVANGQYRSAGCGTPLKSAISPGGASSVFYGNGSDGYLHSYNVHVPSGYDPNKAAPLILVFHGRGDSGPAVESATGFSLARINPYGVSIYPTAIQDSTGQPTWQGDPSWVGNSSINDLNFVRTLVANISSQYCIDTSRVFAAGFSNGGGLVNVLACDPVMSTMFNAFAPHSGAYYTQTSDSNTACFPNTVLTNDLVHSQCSPGGRVPMIEFHGDNDQVIPYFGGGRRGYCLPAIPHWSQDWATRNNLTTDNVTTVTNGGNVTKAEFGSLSGLLGLVTQFRLANWPHSYSLGVNGGPIDASAFSMDFFYRWTNPAGPSQDYLSSIYASTTSARVISCPSTLSITTTTTTYTSTSSSTITTTTSTSTSSSTPAITSASSLTTAITVSGSGAPVTSASAVSASGASGASPSTSLNGYPVYTTTPSCPGSNGTYYYDPYTGTGVPSGLYYFIMCGYDLVSGANTNIAASSWQQCFSICDNFPTCTSFTFHAGYCYIKRVVSPYTSLGGDYIQASQNPIRGNLVTVTGGTTTTSSSAGGAAVVSSSTTTTSLAPAISQATYSCPANDQQRITDVNGYIYTLGCNNDTTGGGTLYQGATDFNGCFSICDGVVGCTGWTWYGNCYIKQNVPNMAFQPGSGRVGAIRALTATATMSAYSTTSSSTISWIYMESSIFWDAAMTH</sequence>
<accession>A0ABR0TLI5</accession>
<gene>
    <name evidence="11" type="ORF">QM012_007796</name>
</gene>
<evidence type="ECO:0000256" key="10">
    <source>
        <dbReference type="SAM" id="SignalP"/>
    </source>
</evidence>
<dbReference type="PANTHER" id="PTHR38050">
    <property type="match status" value="1"/>
</dbReference>
<feature type="chain" id="PRO_5045986797" description="feruloyl esterase" evidence="10">
    <location>
        <begin position="20"/>
        <end position="794"/>
    </location>
</feature>
<evidence type="ECO:0000256" key="8">
    <source>
        <dbReference type="ARBA" id="ARBA00023326"/>
    </source>
</evidence>
<dbReference type="Pfam" id="PF10503">
    <property type="entry name" value="Esterase_PHB"/>
    <property type="match status" value="1"/>
</dbReference>
<evidence type="ECO:0000256" key="2">
    <source>
        <dbReference type="ARBA" id="ARBA00013091"/>
    </source>
</evidence>
<keyword evidence="12" id="KW-1185">Reference proteome</keyword>